<evidence type="ECO:0000256" key="1">
    <source>
        <dbReference type="ARBA" id="ARBA00023015"/>
    </source>
</evidence>
<dbReference type="AlphaFoldDB" id="A0A841BYD4"/>
<comment type="caution">
    <text evidence="5">The sequence shown here is derived from an EMBL/GenBank/DDBJ whole genome shotgun (WGS) entry which is preliminary data.</text>
</comment>
<organism evidence="5 6">
    <name type="scientific">Allocatelliglobosispora scoriae</name>
    <dbReference type="NCBI Taxonomy" id="643052"/>
    <lineage>
        <taxon>Bacteria</taxon>
        <taxon>Bacillati</taxon>
        <taxon>Actinomycetota</taxon>
        <taxon>Actinomycetes</taxon>
        <taxon>Micromonosporales</taxon>
        <taxon>Micromonosporaceae</taxon>
        <taxon>Allocatelliglobosispora</taxon>
    </lineage>
</organism>
<dbReference type="PROSITE" id="PS01117">
    <property type="entry name" value="HTH_MARR_1"/>
    <property type="match status" value="1"/>
</dbReference>
<dbReference type="InterPro" id="IPR036390">
    <property type="entry name" value="WH_DNA-bd_sf"/>
</dbReference>
<dbReference type="PANTHER" id="PTHR33164:SF57">
    <property type="entry name" value="MARR-FAMILY TRANSCRIPTIONAL REGULATOR"/>
    <property type="match status" value="1"/>
</dbReference>
<dbReference type="SMART" id="SM00347">
    <property type="entry name" value="HTH_MARR"/>
    <property type="match status" value="1"/>
</dbReference>
<gene>
    <name evidence="5" type="ORF">F4553_005181</name>
</gene>
<feature type="domain" description="HTH marR-type" evidence="4">
    <location>
        <begin position="1"/>
        <end position="143"/>
    </location>
</feature>
<proteinExistence type="predicted"/>
<dbReference type="GO" id="GO:0003700">
    <property type="term" value="F:DNA-binding transcription factor activity"/>
    <property type="evidence" value="ECO:0007669"/>
    <property type="project" value="InterPro"/>
</dbReference>
<accession>A0A841BYD4</accession>
<evidence type="ECO:0000256" key="3">
    <source>
        <dbReference type="ARBA" id="ARBA00023163"/>
    </source>
</evidence>
<dbReference type="GO" id="GO:0003677">
    <property type="term" value="F:DNA binding"/>
    <property type="evidence" value="ECO:0007669"/>
    <property type="project" value="UniProtKB-KW"/>
</dbReference>
<dbReference type="InterPro" id="IPR039422">
    <property type="entry name" value="MarR/SlyA-like"/>
</dbReference>
<dbReference type="SUPFAM" id="SSF46785">
    <property type="entry name" value="Winged helix' DNA-binding domain"/>
    <property type="match status" value="1"/>
</dbReference>
<evidence type="ECO:0000256" key="2">
    <source>
        <dbReference type="ARBA" id="ARBA00023125"/>
    </source>
</evidence>
<keyword evidence="1" id="KW-0805">Transcription regulation</keyword>
<evidence type="ECO:0000313" key="5">
    <source>
        <dbReference type="EMBL" id="MBB5871802.1"/>
    </source>
</evidence>
<evidence type="ECO:0000259" key="4">
    <source>
        <dbReference type="PROSITE" id="PS50995"/>
    </source>
</evidence>
<name>A0A841BYD4_9ACTN</name>
<keyword evidence="2 5" id="KW-0238">DNA-binding</keyword>
<dbReference type="EMBL" id="JACHMN010000002">
    <property type="protein sequence ID" value="MBB5871802.1"/>
    <property type="molecule type" value="Genomic_DNA"/>
</dbReference>
<reference evidence="5 6" key="1">
    <citation type="submission" date="2020-08" db="EMBL/GenBank/DDBJ databases">
        <title>Sequencing the genomes of 1000 actinobacteria strains.</title>
        <authorList>
            <person name="Klenk H.-P."/>
        </authorList>
    </citation>
    <scope>NUCLEOTIDE SEQUENCE [LARGE SCALE GENOMIC DNA]</scope>
    <source>
        <strain evidence="5 6">DSM 45362</strain>
    </source>
</reference>
<dbReference type="PRINTS" id="PR00598">
    <property type="entry name" value="HTHMARR"/>
</dbReference>
<dbReference type="Proteomes" id="UP000587527">
    <property type="component" value="Unassembled WGS sequence"/>
</dbReference>
<dbReference type="GO" id="GO:0006950">
    <property type="term" value="P:response to stress"/>
    <property type="evidence" value="ECO:0007669"/>
    <property type="project" value="TreeGrafter"/>
</dbReference>
<dbReference type="RefSeq" id="WP_184840094.1">
    <property type="nucleotide sequence ID" value="NZ_JACHMN010000002.1"/>
</dbReference>
<dbReference type="PANTHER" id="PTHR33164">
    <property type="entry name" value="TRANSCRIPTIONAL REGULATOR, MARR FAMILY"/>
    <property type="match status" value="1"/>
</dbReference>
<dbReference type="Pfam" id="PF01047">
    <property type="entry name" value="MarR"/>
    <property type="match status" value="1"/>
</dbReference>
<dbReference type="InterPro" id="IPR023187">
    <property type="entry name" value="Tscrpt_reg_MarR-type_CS"/>
</dbReference>
<keyword evidence="3" id="KW-0804">Transcription</keyword>
<sequence length="150" mass="16878">MSEKDLAIARIMDLQQRFQHMLASDRSNPFFELNLTMPQLKVMLILATKGGAGGQELVGVLGVTLATMTGIVDRLVAADLVTRREDPQDRRVRRVELTESGRQLIDKLVDAGTEHQRRLLLRLDIDELQTVERAMEIMHRAMSAEAAADR</sequence>
<protein>
    <submittedName>
        <fullName evidence="5">DNA-binding MarR family transcriptional regulator</fullName>
    </submittedName>
</protein>
<dbReference type="PROSITE" id="PS50995">
    <property type="entry name" value="HTH_MARR_2"/>
    <property type="match status" value="1"/>
</dbReference>
<dbReference type="InterPro" id="IPR000835">
    <property type="entry name" value="HTH_MarR-typ"/>
</dbReference>
<evidence type="ECO:0000313" key="6">
    <source>
        <dbReference type="Proteomes" id="UP000587527"/>
    </source>
</evidence>
<dbReference type="Gene3D" id="1.10.10.10">
    <property type="entry name" value="Winged helix-like DNA-binding domain superfamily/Winged helix DNA-binding domain"/>
    <property type="match status" value="1"/>
</dbReference>
<dbReference type="InterPro" id="IPR036388">
    <property type="entry name" value="WH-like_DNA-bd_sf"/>
</dbReference>
<keyword evidence="6" id="KW-1185">Reference proteome</keyword>